<proteinExistence type="inferred from homology"/>
<reference evidence="11 12" key="1">
    <citation type="journal article" date="2023" name="Insect Mol. Biol.">
        <title>Genome sequencing provides insights into the evolution of gene families encoding plant cell wall-degrading enzymes in longhorned beetles.</title>
        <authorList>
            <person name="Shin N.R."/>
            <person name="Okamura Y."/>
            <person name="Kirsch R."/>
            <person name="Pauchet Y."/>
        </authorList>
    </citation>
    <scope>NUCLEOTIDE SEQUENCE [LARGE SCALE GENOMIC DNA]</scope>
    <source>
        <strain evidence="11">EAD_L_NR</strain>
    </source>
</reference>
<dbReference type="GO" id="GO:0016705">
    <property type="term" value="F:oxidoreductase activity, acting on paired donors, with incorporation or reduction of molecular oxygen"/>
    <property type="evidence" value="ECO:0007669"/>
    <property type="project" value="InterPro"/>
</dbReference>
<keyword evidence="7 9" id="KW-0503">Monooxygenase</keyword>
<evidence type="ECO:0000256" key="10">
    <source>
        <dbReference type="SAM" id="SignalP"/>
    </source>
</evidence>
<name>A0AAV8VGV2_9CUCU</name>
<dbReference type="InterPro" id="IPR050196">
    <property type="entry name" value="Cytochrome_P450_Monoox"/>
</dbReference>
<dbReference type="AlphaFoldDB" id="A0AAV8VGV2"/>
<evidence type="ECO:0000256" key="4">
    <source>
        <dbReference type="ARBA" id="ARBA00022723"/>
    </source>
</evidence>
<dbReference type="InterPro" id="IPR017972">
    <property type="entry name" value="Cyt_P450_CS"/>
</dbReference>
<comment type="cofactor">
    <cofactor evidence="1 8">
        <name>heme</name>
        <dbReference type="ChEBI" id="CHEBI:30413"/>
    </cofactor>
</comment>
<evidence type="ECO:0000256" key="5">
    <source>
        <dbReference type="ARBA" id="ARBA00023002"/>
    </source>
</evidence>
<comment type="similarity">
    <text evidence="2 9">Belongs to the cytochrome P450 family.</text>
</comment>
<keyword evidence="12" id="KW-1185">Reference proteome</keyword>
<keyword evidence="10" id="KW-0732">Signal</keyword>
<accession>A0AAV8VGV2</accession>
<protein>
    <recommendedName>
        <fullName evidence="13">Cytochrome P450</fullName>
    </recommendedName>
</protein>
<dbReference type="Proteomes" id="UP001159042">
    <property type="component" value="Unassembled WGS sequence"/>
</dbReference>
<dbReference type="Gene3D" id="1.10.630.10">
    <property type="entry name" value="Cytochrome P450"/>
    <property type="match status" value="1"/>
</dbReference>
<dbReference type="InterPro" id="IPR036396">
    <property type="entry name" value="Cyt_P450_sf"/>
</dbReference>
<evidence type="ECO:0000313" key="12">
    <source>
        <dbReference type="Proteomes" id="UP001159042"/>
    </source>
</evidence>
<dbReference type="EMBL" id="JANEYG010000092">
    <property type="protein sequence ID" value="KAJ8913517.1"/>
    <property type="molecule type" value="Genomic_DNA"/>
</dbReference>
<evidence type="ECO:0000256" key="2">
    <source>
        <dbReference type="ARBA" id="ARBA00010617"/>
    </source>
</evidence>
<gene>
    <name evidence="11" type="ORF">NQ315_017067</name>
</gene>
<dbReference type="CDD" id="cd20628">
    <property type="entry name" value="CYP4"/>
    <property type="match status" value="1"/>
</dbReference>
<keyword evidence="6 8" id="KW-0408">Iron</keyword>
<keyword evidence="3 8" id="KW-0349">Heme</keyword>
<keyword evidence="5 9" id="KW-0560">Oxidoreductase</keyword>
<dbReference type="InterPro" id="IPR001128">
    <property type="entry name" value="Cyt_P450"/>
</dbReference>
<dbReference type="Pfam" id="PF00067">
    <property type="entry name" value="p450"/>
    <property type="match status" value="1"/>
</dbReference>
<dbReference type="PANTHER" id="PTHR24291">
    <property type="entry name" value="CYTOCHROME P450 FAMILY 4"/>
    <property type="match status" value="1"/>
</dbReference>
<keyword evidence="4 8" id="KW-0479">Metal-binding</keyword>
<dbReference type="PRINTS" id="PR00463">
    <property type="entry name" value="EP450I"/>
</dbReference>
<evidence type="ECO:0000313" key="11">
    <source>
        <dbReference type="EMBL" id="KAJ8913517.1"/>
    </source>
</evidence>
<dbReference type="GO" id="GO:0005506">
    <property type="term" value="F:iron ion binding"/>
    <property type="evidence" value="ECO:0007669"/>
    <property type="project" value="InterPro"/>
</dbReference>
<evidence type="ECO:0000256" key="1">
    <source>
        <dbReference type="ARBA" id="ARBA00001971"/>
    </source>
</evidence>
<dbReference type="InterPro" id="IPR002401">
    <property type="entry name" value="Cyt_P450_E_grp-I"/>
</dbReference>
<feature type="binding site" description="axial binding residue" evidence="8">
    <location>
        <position position="446"/>
    </location>
    <ligand>
        <name>heme</name>
        <dbReference type="ChEBI" id="CHEBI:30413"/>
    </ligand>
    <ligandPart>
        <name>Fe</name>
        <dbReference type="ChEBI" id="CHEBI:18248"/>
    </ligandPart>
</feature>
<evidence type="ECO:0000256" key="9">
    <source>
        <dbReference type="RuleBase" id="RU000461"/>
    </source>
</evidence>
<organism evidence="11 12">
    <name type="scientific">Exocentrus adspersus</name>
    <dbReference type="NCBI Taxonomy" id="1586481"/>
    <lineage>
        <taxon>Eukaryota</taxon>
        <taxon>Metazoa</taxon>
        <taxon>Ecdysozoa</taxon>
        <taxon>Arthropoda</taxon>
        <taxon>Hexapoda</taxon>
        <taxon>Insecta</taxon>
        <taxon>Pterygota</taxon>
        <taxon>Neoptera</taxon>
        <taxon>Endopterygota</taxon>
        <taxon>Coleoptera</taxon>
        <taxon>Polyphaga</taxon>
        <taxon>Cucujiformia</taxon>
        <taxon>Chrysomeloidea</taxon>
        <taxon>Cerambycidae</taxon>
        <taxon>Lamiinae</taxon>
        <taxon>Acanthocinini</taxon>
        <taxon>Exocentrus</taxon>
    </lineage>
</organism>
<dbReference type="GO" id="GO:0020037">
    <property type="term" value="F:heme binding"/>
    <property type="evidence" value="ECO:0007669"/>
    <property type="project" value="InterPro"/>
</dbReference>
<dbReference type="GO" id="GO:0004497">
    <property type="term" value="F:monooxygenase activity"/>
    <property type="evidence" value="ECO:0007669"/>
    <property type="project" value="UniProtKB-KW"/>
</dbReference>
<dbReference type="SUPFAM" id="SSF48264">
    <property type="entry name" value="Cytochrome P450"/>
    <property type="match status" value="1"/>
</dbReference>
<dbReference type="PRINTS" id="PR00385">
    <property type="entry name" value="P450"/>
</dbReference>
<dbReference type="PROSITE" id="PS00086">
    <property type="entry name" value="CYTOCHROME_P450"/>
    <property type="match status" value="1"/>
</dbReference>
<evidence type="ECO:0000256" key="8">
    <source>
        <dbReference type="PIRSR" id="PIRSR602401-1"/>
    </source>
</evidence>
<evidence type="ECO:0000256" key="3">
    <source>
        <dbReference type="ARBA" id="ARBA00022617"/>
    </source>
</evidence>
<feature type="chain" id="PRO_5043653422" description="Cytochrome P450" evidence="10">
    <location>
        <begin position="23"/>
        <end position="502"/>
    </location>
</feature>
<dbReference type="PANTHER" id="PTHR24291:SF187">
    <property type="entry name" value="CYTOCHROME P450 4AE1-RELATED"/>
    <property type="match status" value="1"/>
</dbReference>
<evidence type="ECO:0008006" key="13">
    <source>
        <dbReference type="Google" id="ProtNLM"/>
    </source>
</evidence>
<comment type="caution">
    <text evidence="11">The sequence shown here is derived from an EMBL/GenBank/DDBJ whole genome shotgun (WGS) entry which is preliminary data.</text>
</comment>
<sequence length="502" mass="58214">MIELFSALVLMFVACWWLYSKKKEEEKIAWIPKVPGFPLIGNAWDLRSHSDRLQVLSSYSEQFDGLFYLDLGVRKIIVISDVKVLEFILTSTKMLNKSKEYGFLDKWLGKGLLTAPALRWKRSRKIITPAFHFSILRQFVQVYETNANILVKLLDKETGKESMDIFPYIKACALDIICETSMGVSINAQVDNKSDYVFAVNEMSRIVVDRSFSAIKQLDLLYPLTRDFYKERKYVKTLHSYTESVIRSRKEELKGKDLEKNPEKLKNVYEDLGVKEKVAFLDLLLQATSDGEPLPDWYIREEVDTLMFEGHDTTAAAMSFCLFCLAEHLDVQAKAVEEQRTIFGENRNRAITPEDIHEMKYLELVIKETLRLYPSVPFISRECEREIQYEDGKTFPAGVNIFLYVYGLLRNPKIFPDPEKFDPGRFEETDFSPFSYLPFSAGPRNCIGQKFAMHEMKAVISKVLRTYELVSANPKHRLQLIAELVLKSTNGIRIKLEKRNWD</sequence>
<evidence type="ECO:0000256" key="7">
    <source>
        <dbReference type="ARBA" id="ARBA00023033"/>
    </source>
</evidence>
<feature type="signal peptide" evidence="10">
    <location>
        <begin position="1"/>
        <end position="22"/>
    </location>
</feature>
<evidence type="ECO:0000256" key="6">
    <source>
        <dbReference type="ARBA" id="ARBA00023004"/>
    </source>
</evidence>